<dbReference type="EMBL" id="RZHD01000004">
    <property type="protein sequence ID" value="RUR47608.1"/>
    <property type="molecule type" value="Genomic_DNA"/>
</dbReference>
<dbReference type="InterPro" id="IPR028082">
    <property type="entry name" value="Peripla_BP_I"/>
</dbReference>
<dbReference type="GO" id="GO:0003700">
    <property type="term" value="F:DNA-binding transcription factor activity"/>
    <property type="evidence" value="ECO:0007669"/>
    <property type="project" value="TreeGrafter"/>
</dbReference>
<dbReference type="PANTHER" id="PTHR30146:SF33">
    <property type="entry name" value="TRANSCRIPTIONAL REGULATOR"/>
    <property type="match status" value="1"/>
</dbReference>
<dbReference type="RefSeq" id="WP_126952180.1">
    <property type="nucleotide sequence ID" value="NZ_RZHD01000004.1"/>
</dbReference>
<evidence type="ECO:0000313" key="6">
    <source>
        <dbReference type="EMBL" id="RUR47608.1"/>
    </source>
</evidence>
<dbReference type="PANTHER" id="PTHR30146">
    <property type="entry name" value="LACI-RELATED TRANSCRIPTIONAL REPRESSOR"/>
    <property type="match status" value="1"/>
</dbReference>
<comment type="caution">
    <text evidence="6">The sequence shown here is derived from an EMBL/GenBank/DDBJ whole genome shotgun (WGS) entry which is preliminary data.</text>
</comment>
<evidence type="ECO:0000256" key="3">
    <source>
        <dbReference type="ARBA" id="ARBA00023163"/>
    </source>
</evidence>
<gene>
    <name evidence="6" type="ORF">ELY37_04915</name>
</gene>
<dbReference type="InterPro" id="IPR046335">
    <property type="entry name" value="LacI/GalR-like_sensor"/>
</dbReference>
<name>A0A3S0YKL2_9GAMM</name>
<evidence type="ECO:0000259" key="5">
    <source>
        <dbReference type="PROSITE" id="PS50932"/>
    </source>
</evidence>
<dbReference type="OrthoDB" id="5681588at2"/>
<evidence type="ECO:0000256" key="1">
    <source>
        <dbReference type="ARBA" id="ARBA00023015"/>
    </source>
</evidence>
<dbReference type="CDD" id="cd01392">
    <property type="entry name" value="HTH_LacI"/>
    <property type="match status" value="1"/>
</dbReference>
<dbReference type="CDD" id="cd01575">
    <property type="entry name" value="PBP1_GntR"/>
    <property type="match status" value="1"/>
</dbReference>
<dbReference type="SMART" id="SM00354">
    <property type="entry name" value="HTH_LACI"/>
    <property type="match status" value="1"/>
</dbReference>
<dbReference type="Pfam" id="PF13377">
    <property type="entry name" value="Peripla_BP_3"/>
    <property type="match status" value="1"/>
</dbReference>
<dbReference type="SUPFAM" id="SSF53822">
    <property type="entry name" value="Periplasmic binding protein-like I"/>
    <property type="match status" value="1"/>
</dbReference>
<reference evidence="6 7" key="1">
    <citation type="submission" date="2018-12" db="EMBL/GenBank/DDBJ databases">
        <title>three novel Halomonas strain isolated from plants.</title>
        <authorList>
            <person name="Sun C."/>
        </authorList>
    </citation>
    <scope>NUCLEOTIDE SEQUENCE [LARGE SCALE GENOMIC DNA]</scope>
    <source>
        <strain evidence="6 7">RC</strain>
    </source>
</reference>
<sequence length="344" mass="37239">MSKDSPTNAKSRRRPEQVTLSQVAQAAGVSPITASRALNHPDKVSDSTRQSVLESVERLGYVPNLVAGSLASSRSRLIAIIVPSLINSVFVEVIKGLQETLEAQGYQILLGNTDYDLDREYQLVRTFLGWSCSALVTAGLRHNDACRTLLANCGHPIMEVMELGKGMDLNVGLDHTAAGSCMTNHLIDRGYQRIVYVAARLSHDYRAGMRYEGHKAVLKAKGLEAPLLELDTLGSLQAGAESLAQVLQHYPATQAIHFANDDLAAGALLAAQRRGLSVPDDIAIAGFNGLPLGQHITPKLTTILSPREDMGRLAAQELIRRLSGKSVYRRQHDVGFTLQVGEST</sequence>
<dbReference type="Pfam" id="PF00356">
    <property type="entry name" value="LacI"/>
    <property type="match status" value="1"/>
</dbReference>
<dbReference type="SUPFAM" id="SSF47413">
    <property type="entry name" value="lambda repressor-like DNA-binding domains"/>
    <property type="match status" value="1"/>
</dbReference>
<organism evidence="6 7">
    <name type="scientific">Vreelandella populi</name>
    <dbReference type="NCBI Taxonomy" id="2498858"/>
    <lineage>
        <taxon>Bacteria</taxon>
        <taxon>Pseudomonadati</taxon>
        <taxon>Pseudomonadota</taxon>
        <taxon>Gammaproteobacteria</taxon>
        <taxon>Oceanospirillales</taxon>
        <taxon>Halomonadaceae</taxon>
        <taxon>Vreelandella</taxon>
    </lineage>
</organism>
<proteinExistence type="predicted"/>
<keyword evidence="1" id="KW-0805">Transcription regulation</keyword>
<dbReference type="AlphaFoldDB" id="A0A3S0YKL2"/>
<accession>A0A3S0YKL2</accession>
<dbReference type="InterPro" id="IPR000843">
    <property type="entry name" value="HTH_LacI"/>
</dbReference>
<evidence type="ECO:0000313" key="7">
    <source>
        <dbReference type="Proteomes" id="UP000286912"/>
    </source>
</evidence>
<dbReference type="Proteomes" id="UP000286912">
    <property type="component" value="Unassembled WGS sequence"/>
</dbReference>
<dbReference type="GO" id="GO:0000976">
    <property type="term" value="F:transcription cis-regulatory region binding"/>
    <property type="evidence" value="ECO:0007669"/>
    <property type="project" value="TreeGrafter"/>
</dbReference>
<protein>
    <submittedName>
        <fullName evidence="6">LacI family DNA-binding transcriptional regulator</fullName>
    </submittedName>
</protein>
<keyword evidence="7" id="KW-1185">Reference proteome</keyword>
<dbReference type="PROSITE" id="PS50932">
    <property type="entry name" value="HTH_LACI_2"/>
    <property type="match status" value="1"/>
</dbReference>
<evidence type="ECO:0000256" key="4">
    <source>
        <dbReference type="SAM" id="MobiDB-lite"/>
    </source>
</evidence>
<keyword evidence="2 6" id="KW-0238">DNA-binding</keyword>
<dbReference type="Gene3D" id="1.10.260.40">
    <property type="entry name" value="lambda repressor-like DNA-binding domains"/>
    <property type="match status" value="1"/>
</dbReference>
<evidence type="ECO:0000256" key="2">
    <source>
        <dbReference type="ARBA" id="ARBA00023125"/>
    </source>
</evidence>
<feature type="region of interest" description="Disordered" evidence="4">
    <location>
        <begin position="1"/>
        <end position="24"/>
    </location>
</feature>
<feature type="domain" description="HTH lacI-type" evidence="5">
    <location>
        <begin position="18"/>
        <end position="72"/>
    </location>
</feature>
<dbReference type="Gene3D" id="3.40.50.2300">
    <property type="match status" value="2"/>
</dbReference>
<dbReference type="InterPro" id="IPR010982">
    <property type="entry name" value="Lambda_DNA-bd_dom_sf"/>
</dbReference>
<keyword evidence="3" id="KW-0804">Transcription</keyword>